<dbReference type="PANTHER" id="PTHR47197">
    <property type="entry name" value="PROTEIN NIRF"/>
    <property type="match status" value="1"/>
</dbReference>
<dbReference type="SUPFAM" id="SSF63825">
    <property type="entry name" value="YWTD domain"/>
    <property type="match status" value="1"/>
</dbReference>
<gene>
    <name evidence="1" type="ORF">LCGC14_2524840</name>
</gene>
<feature type="non-terminal residue" evidence="1">
    <location>
        <position position="458"/>
    </location>
</feature>
<dbReference type="PANTHER" id="PTHR47197:SF3">
    <property type="entry name" value="DIHYDRO-HEME D1 DEHYDROGENASE"/>
    <property type="match status" value="1"/>
</dbReference>
<sequence>MPASSNSSKEVFGKIINQFQDDDDSFSSGELSIVGTPFGSLNPSAAGAVGDIIDLVSNVNGTSATTFLSGANWVESTEKAGTYYWNVNPTSDPSGGLAWHGDLLQKTTLPSDIFGIGQWSYGDIDSLGFDTIYIRTPLDTDPFTLPSTQDRYAILRIDEGSKGKDISAEDTFAQDVVFSVDGSIMFVLGESTRNIFQYTLSTPFDVATAVYASKSFDPSSQTGATMRGVAFSSDGTKMYVLSNTNDTVYQYTLSTAWDVSTAAYASKSKDVSSEDGGPEGVTFKTDGTKMFICGSANDTIFRYTLSTPWDVSTASVDANIKDVSAEDTSPLGVTFKPDGLIMYIVGIQNNTVFQYTLGAAWDLSTASFASKSKDVSGEEGNPTGVDFSSDGTKMYIVGNDEDTVFQYILSTPWDVSTASFTAGSPTNLFRKQDEGKYIQINSGLVLITTFIDNTQVRG</sequence>
<dbReference type="AlphaFoldDB" id="A0A0F9AVA8"/>
<comment type="caution">
    <text evidence="1">The sequence shown here is derived from an EMBL/GenBank/DDBJ whole genome shotgun (WGS) entry which is preliminary data.</text>
</comment>
<dbReference type="InterPro" id="IPR051200">
    <property type="entry name" value="Host-pathogen_enzymatic-act"/>
</dbReference>
<evidence type="ECO:0000313" key="1">
    <source>
        <dbReference type="EMBL" id="KKL13529.1"/>
    </source>
</evidence>
<proteinExistence type="predicted"/>
<dbReference type="InterPro" id="IPR015943">
    <property type="entry name" value="WD40/YVTN_repeat-like_dom_sf"/>
</dbReference>
<dbReference type="Gene3D" id="2.130.10.10">
    <property type="entry name" value="YVTN repeat-like/Quinoprotein amine dehydrogenase"/>
    <property type="match status" value="1"/>
</dbReference>
<organism evidence="1">
    <name type="scientific">marine sediment metagenome</name>
    <dbReference type="NCBI Taxonomy" id="412755"/>
    <lineage>
        <taxon>unclassified sequences</taxon>
        <taxon>metagenomes</taxon>
        <taxon>ecological metagenomes</taxon>
    </lineage>
</organism>
<accession>A0A0F9AVA8</accession>
<protein>
    <submittedName>
        <fullName evidence="1">Uncharacterized protein</fullName>
    </submittedName>
</protein>
<name>A0A0F9AVA8_9ZZZZ</name>
<reference evidence="1" key="1">
    <citation type="journal article" date="2015" name="Nature">
        <title>Complex archaea that bridge the gap between prokaryotes and eukaryotes.</title>
        <authorList>
            <person name="Spang A."/>
            <person name="Saw J.H."/>
            <person name="Jorgensen S.L."/>
            <person name="Zaremba-Niedzwiedzka K."/>
            <person name="Martijn J."/>
            <person name="Lind A.E."/>
            <person name="van Eijk R."/>
            <person name="Schleper C."/>
            <person name="Guy L."/>
            <person name="Ettema T.J."/>
        </authorList>
    </citation>
    <scope>NUCLEOTIDE SEQUENCE</scope>
</reference>
<dbReference type="EMBL" id="LAZR01040822">
    <property type="protein sequence ID" value="KKL13529.1"/>
    <property type="molecule type" value="Genomic_DNA"/>
</dbReference>